<name>A0AAD7MPW5_9AGAR</name>
<reference evidence="1" key="1">
    <citation type="submission" date="2023-03" db="EMBL/GenBank/DDBJ databases">
        <title>Massive genome expansion in bonnet fungi (Mycena s.s.) driven by repeated elements and novel gene families across ecological guilds.</title>
        <authorList>
            <consortium name="Lawrence Berkeley National Laboratory"/>
            <person name="Harder C.B."/>
            <person name="Miyauchi S."/>
            <person name="Viragh M."/>
            <person name="Kuo A."/>
            <person name="Thoen E."/>
            <person name="Andreopoulos B."/>
            <person name="Lu D."/>
            <person name="Skrede I."/>
            <person name="Drula E."/>
            <person name="Henrissat B."/>
            <person name="Morin E."/>
            <person name="Kohler A."/>
            <person name="Barry K."/>
            <person name="LaButti K."/>
            <person name="Morin E."/>
            <person name="Salamov A."/>
            <person name="Lipzen A."/>
            <person name="Mereny Z."/>
            <person name="Hegedus B."/>
            <person name="Baldrian P."/>
            <person name="Stursova M."/>
            <person name="Weitz H."/>
            <person name="Taylor A."/>
            <person name="Grigoriev I.V."/>
            <person name="Nagy L.G."/>
            <person name="Martin F."/>
            <person name="Kauserud H."/>
        </authorList>
    </citation>
    <scope>NUCLEOTIDE SEQUENCE</scope>
    <source>
        <strain evidence="1">CBHHK182m</strain>
    </source>
</reference>
<dbReference type="AlphaFoldDB" id="A0AAD7MPW5"/>
<gene>
    <name evidence="1" type="ORF">B0H16DRAFT_278720</name>
</gene>
<comment type="caution">
    <text evidence="1">The sequence shown here is derived from an EMBL/GenBank/DDBJ whole genome shotgun (WGS) entry which is preliminary data.</text>
</comment>
<evidence type="ECO:0000313" key="2">
    <source>
        <dbReference type="Proteomes" id="UP001215598"/>
    </source>
</evidence>
<keyword evidence="2" id="KW-1185">Reference proteome</keyword>
<organism evidence="1 2">
    <name type="scientific">Mycena metata</name>
    <dbReference type="NCBI Taxonomy" id="1033252"/>
    <lineage>
        <taxon>Eukaryota</taxon>
        <taxon>Fungi</taxon>
        <taxon>Dikarya</taxon>
        <taxon>Basidiomycota</taxon>
        <taxon>Agaricomycotina</taxon>
        <taxon>Agaricomycetes</taxon>
        <taxon>Agaricomycetidae</taxon>
        <taxon>Agaricales</taxon>
        <taxon>Marasmiineae</taxon>
        <taxon>Mycenaceae</taxon>
        <taxon>Mycena</taxon>
    </lineage>
</organism>
<sequence>MRRRDQGRAHIRIASTPSALTPARRSTISAQRRRRPHLCQIYISVTAGPRPPGDWSLLCGPTFAPYIVHFICSLSFSIAWLCIDNLLTCTTGTSVALSSRPRTPLHFVPLLVPLLSALQDPPFPQHQHVPHVRFAARRVRLGVSLELSRCTLDLHRR</sequence>
<dbReference type="EMBL" id="JARKIB010000191">
    <property type="protein sequence ID" value="KAJ7725816.1"/>
    <property type="molecule type" value="Genomic_DNA"/>
</dbReference>
<accession>A0AAD7MPW5</accession>
<proteinExistence type="predicted"/>
<protein>
    <submittedName>
        <fullName evidence="1">Uncharacterized protein</fullName>
    </submittedName>
</protein>
<dbReference type="Proteomes" id="UP001215598">
    <property type="component" value="Unassembled WGS sequence"/>
</dbReference>
<evidence type="ECO:0000313" key="1">
    <source>
        <dbReference type="EMBL" id="KAJ7725816.1"/>
    </source>
</evidence>